<evidence type="ECO:0000313" key="2">
    <source>
        <dbReference type="Proteomes" id="UP001152561"/>
    </source>
</evidence>
<dbReference type="Proteomes" id="UP001152561">
    <property type="component" value="Unassembled WGS sequence"/>
</dbReference>
<proteinExistence type="predicted"/>
<comment type="caution">
    <text evidence="1">The sequence shown here is derived from an EMBL/GenBank/DDBJ whole genome shotgun (WGS) entry which is preliminary data.</text>
</comment>
<dbReference type="PANTHER" id="PTHR15140:SF37">
    <property type="entry name" value="UBIQUITIN-LIKE DOMAIN-CONTAINING PROTEIN"/>
    <property type="match status" value="1"/>
</dbReference>
<keyword evidence="2" id="KW-1185">Reference proteome</keyword>
<organism evidence="1 2">
    <name type="scientific">Anisodus acutangulus</name>
    <dbReference type="NCBI Taxonomy" id="402998"/>
    <lineage>
        <taxon>Eukaryota</taxon>
        <taxon>Viridiplantae</taxon>
        <taxon>Streptophyta</taxon>
        <taxon>Embryophyta</taxon>
        <taxon>Tracheophyta</taxon>
        <taxon>Spermatophyta</taxon>
        <taxon>Magnoliopsida</taxon>
        <taxon>eudicotyledons</taxon>
        <taxon>Gunneridae</taxon>
        <taxon>Pentapetalae</taxon>
        <taxon>asterids</taxon>
        <taxon>lamiids</taxon>
        <taxon>Solanales</taxon>
        <taxon>Solanaceae</taxon>
        <taxon>Solanoideae</taxon>
        <taxon>Hyoscyameae</taxon>
        <taxon>Anisodus</taxon>
    </lineage>
</organism>
<accession>A0A9Q1MTK5</accession>
<sequence length="151" mass="17525">MGNRSYHSIIPRKYALPISLKSLTLTDTLLQWEEMANIVMLPNLEVLKDKYHGFHGKVWRLKNEEIFNQLKFLLIDVTNLKHWEASSVNFPNLQRLVLKRCFDLEEIPKDVGEICTLESIELYKCRTSVAESLKEIQEEQESMGMIALASS</sequence>
<gene>
    <name evidence="1" type="ORF">K7X08_020825</name>
</gene>
<dbReference type="AlphaFoldDB" id="A0A9Q1MTK5"/>
<protein>
    <submittedName>
        <fullName evidence="1">Uncharacterized protein</fullName>
    </submittedName>
</protein>
<dbReference type="SUPFAM" id="SSF52058">
    <property type="entry name" value="L domain-like"/>
    <property type="match status" value="1"/>
</dbReference>
<name>A0A9Q1MTK5_9SOLA</name>
<dbReference type="InterPro" id="IPR032675">
    <property type="entry name" value="LRR_dom_sf"/>
</dbReference>
<evidence type="ECO:0000313" key="1">
    <source>
        <dbReference type="EMBL" id="KAJ8568103.1"/>
    </source>
</evidence>
<dbReference type="PANTHER" id="PTHR15140">
    <property type="entry name" value="TUBULIN-SPECIFIC CHAPERONE E"/>
    <property type="match status" value="1"/>
</dbReference>
<reference evidence="2" key="1">
    <citation type="journal article" date="2023" name="Proc. Natl. Acad. Sci. U.S.A.">
        <title>Genomic and structural basis for evolution of tropane alkaloid biosynthesis.</title>
        <authorList>
            <person name="Wanga Y.-J."/>
            <person name="Taina T."/>
            <person name="Yua J.-Y."/>
            <person name="Lia J."/>
            <person name="Xua B."/>
            <person name="Chenc J."/>
            <person name="D'Auriad J.C."/>
            <person name="Huanga J.-P."/>
            <person name="Huanga S.-X."/>
        </authorList>
    </citation>
    <scope>NUCLEOTIDE SEQUENCE [LARGE SCALE GENOMIC DNA]</scope>
    <source>
        <strain evidence="2">cv. KIB-2019</strain>
    </source>
</reference>
<dbReference type="EMBL" id="JAJAGQ010000003">
    <property type="protein sequence ID" value="KAJ8568103.1"/>
    <property type="molecule type" value="Genomic_DNA"/>
</dbReference>
<dbReference type="Gene3D" id="3.80.10.10">
    <property type="entry name" value="Ribonuclease Inhibitor"/>
    <property type="match status" value="1"/>
</dbReference>
<dbReference type="OrthoDB" id="1699485at2759"/>